<dbReference type="Proteomes" id="UP000413786">
    <property type="component" value="Unassembled WGS sequence"/>
</dbReference>
<evidence type="ECO:0000313" key="3">
    <source>
        <dbReference type="EMBL" id="ECC1558140.1"/>
    </source>
</evidence>
<evidence type="ECO:0000313" key="2">
    <source>
        <dbReference type="EMBL" id="EAK9318556.1"/>
    </source>
</evidence>
<dbReference type="Proteomes" id="UP000389283">
    <property type="component" value="Unassembled WGS sequence"/>
</dbReference>
<dbReference type="EMBL" id="AACKDQ010000066">
    <property type="protein sequence ID" value="EAK9318556.1"/>
    <property type="molecule type" value="Genomic_DNA"/>
</dbReference>
<reference evidence="1 6" key="1">
    <citation type="submission" date="2019-03" db="EMBL/GenBank/DDBJ databases">
        <authorList>
            <person name="Ashton P.M."/>
            <person name="Dallman T."/>
            <person name="Nair S."/>
            <person name="De Pinna E."/>
            <person name="Peters T."/>
            <person name="Grant K."/>
        </authorList>
    </citation>
    <scope>NUCLEOTIDE SEQUENCE [LARGE SCALE GENOMIC DNA]</scope>
    <source>
        <strain evidence="1 6">688377</strain>
    </source>
</reference>
<evidence type="ECO:0000313" key="1">
    <source>
        <dbReference type="EMBL" id="EAC4482229.1"/>
    </source>
</evidence>
<evidence type="ECO:0000313" key="6">
    <source>
        <dbReference type="Proteomes" id="UP000413786"/>
    </source>
</evidence>
<name>A0A3R0UVT3_LISMN</name>
<reference evidence="2 5" key="2">
    <citation type="submission" date="2019-04" db="EMBL/GenBank/DDBJ databases">
        <authorList>
            <consortium name="GenomeTrakr network: Whole genome sequencing for foodborne pathogen traceback"/>
        </authorList>
    </citation>
    <scope>NUCLEOTIDE SEQUENCE [LARGE SCALE GENOMIC DNA]</scope>
    <source>
        <strain evidence="2 5">PHLUSALM00088</strain>
    </source>
</reference>
<dbReference type="AlphaFoldDB" id="A0A3R0UVT3"/>
<dbReference type="RefSeq" id="WP_003747242.1">
    <property type="nucleotide sequence ID" value="NZ_CP023752.1"/>
</dbReference>
<gene>
    <name evidence="1" type="ORF">E0I39_04945</name>
    <name evidence="2" type="ORF">FA835_15775</name>
    <name evidence="3" type="ORF">FNX40_15190</name>
</gene>
<protein>
    <submittedName>
        <fullName evidence="2">Uncharacterized protein</fullName>
    </submittedName>
</protein>
<accession>A0A3R0UVT3</accession>
<organism evidence="2 5">
    <name type="scientific">Listeria monocytogenes</name>
    <dbReference type="NCBI Taxonomy" id="1639"/>
    <lineage>
        <taxon>Bacteria</taxon>
        <taxon>Bacillati</taxon>
        <taxon>Bacillota</taxon>
        <taxon>Bacilli</taxon>
        <taxon>Bacillales</taxon>
        <taxon>Listeriaceae</taxon>
        <taxon>Listeria</taxon>
    </lineage>
</organism>
<dbReference type="Proteomes" id="UP000410967">
    <property type="component" value="Unassembled WGS sequence"/>
</dbReference>
<dbReference type="EMBL" id="AAIAJJ010000012">
    <property type="protein sequence ID" value="ECC1558140.1"/>
    <property type="molecule type" value="Genomic_DNA"/>
</dbReference>
<proteinExistence type="predicted"/>
<reference evidence="3 4" key="3">
    <citation type="submission" date="2019-07" db="EMBL/GenBank/DDBJ databases">
        <authorList>
            <consortium name="GenomeTrakr: Next Generation Sequencing Network for Food Pathogen Tracability"/>
        </authorList>
    </citation>
    <scope>NUCLEOTIDE SEQUENCE [LARGE SCALE GENOMIC DNA]</scope>
    <source>
        <strain evidence="3 4">FDA00014370</strain>
    </source>
</reference>
<sequence length="61" mass="7385">MESYVQITNESAIKMILEGRYNELWYECNTRILPCKEYRLELKKVPTYKFFVKSSVTLKEE</sequence>
<evidence type="ECO:0000313" key="4">
    <source>
        <dbReference type="Proteomes" id="UP000389283"/>
    </source>
</evidence>
<comment type="caution">
    <text evidence="2">The sequence shown here is derived from an EMBL/GenBank/DDBJ whole genome shotgun (WGS) entry which is preliminary data.</text>
</comment>
<evidence type="ECO:0000313" key="5">
    <source>
        <dbReference type="Proteomes" id="UP000410967"/>
    </source>
</evidence>
<dbReference type="EMBL" id="AAAIJX010000003">
    <property type="protein sequence ID" value="EAC4482229.1"/>
    <property type="molecule type" value="Genomic_DNA"/>
</dbReference>